<evidence type="ECO:0000256" key="23">
    <source>
        <dbReference type="ARBA" id="ARBA00093383"/>
    </source>
</evidence>
<reference evidence="35" key="2">
    <citation type="submission" date="2025-08" db="UniProtKB">
        <authorList>
            <consortium name="Ensembl"/>
        </authorList>
    </citation>
    <scope>IDENTIFICATION</scope>
</reference>
<evidence type="ECO:0000313" key="35">
    <source>
        <dbReference type="Ensembl" id="ENSTNIP00000010858.1"/>
    </source>
</evidence>
<comment type="function">
    <text evidence="23">Serine protease component of the complement C1 complex, a multiprotein complex that initiates the classical pathway of the complement system, a cascade of proteins that leads to phagocytosis and breakdown of pathogens and signaling that strengthens the adaptive immune system. C1R catalyzes the first enzymatic step in the classical complement pathway: it is activated by the C1Q subcomplex of the C1 complex, which associates with IgG or IgM immunoglobulins complexed with antigens to form antigen-antibody complexes on the surface of pathogens. Immunoglobulin-binding promotes the autocatalytic cleavage and activation of C1R. Activated C1R then cleaves and activates C1S, the second protease of the classical complement pathway. It is unclear if C1R activates C1S within single, strained C1 complexes or between neighboring C1 complexes on surfaces.</text>
</comment>
<feature type="disulfide bond" evidence="26">
    <location>
        <begin position="74"/>
        <end position="92"/>
    </location>
</feature>
<dbReference type="Pfam" id="PF00084">
    <property type="entry name" value="Sushi"/>
    <property type="match status" value="2"/>
</dbReference>
<dbReference type="PIRSF" id="PIRSF001155">
    <property type="entry name" value="C1r_C1s_MASP"/>
    <property type="match status" value="1"/>
</dbReference>
<dbReference type="PROSITE" id="PS01187">
    <property type="entry name" value="EGF_CA"/>
    <property type="match status" value="1"/>
</dbReference>
<evidence type="ECO:0000256" key="1">
    <source>
        <dbReference type="ARBA" id="ARBA00001057"/>
    </source>
</evidence>
<evidence type="ECO:0000256" key="24">
    <source>
        <dbReference type="ARBA" id="ARBA00093536"/>
    </source>
</evidence>
<feature type="disulfide bond" evidence="26">
    <location>
        <begin position="616"/>
        <end position="639"/>
    </location>
</feature>
<dbReference type="GO" id="GO:0072562">
    <property type="term" value="C:blood microparticle"/>
    <property type="evidence" value="ECO:0007669"/>
    <property type="project" value="TreeGrafter"/>
</dbReference>
<evidence type="ECO:0000259" key="33">
    <source>
        <dbReference type="PROSITE" id="PS50240"/>
    </source>
</evidence>
<dbReference type="CDD" id="cd00190">
    <property type="entry name" value="Tryp_SPc"/>
    <property type="match status" value="1"/>
</dbReference>
<dbReference type="InterPro" id="IPR000742">
    <property type="entry name" value="EGF"/>
</dbReference>
<evidence type="ECO:0000256" key="6">
    <source>
        <dbReference type="ARBA" id="ARBA00022536"/>
    </source>
</evidence>
<feature type="active site" description="Charge relay system" evidence="25">
    <location>
        <position position="549"/>
    </location>
</feature>
<evidence type="ECO:0000256" key="8">
    <source>
        <dbReference type="ARBA" id="ARBA00022588"/>
    </source>
</evidence>
<dbReference type="FunFam" id="2.40.10.10:FF:000068">
    <property type="entry name" value="transmembrane protease serine 2"/>
    <property type="match status" value="1"/>
</dbReference>
<evidence type="ECO:0000256" key="19">
    <source>
        <dbReference type="ARBA" id="ARBA00023157"/>
    </source>
</evidence>
<dbReference type="CDD" id="cd00033">
    <property type="entry name" value="CCP"/>
    <property type="match status" value="1"/>
</dbReference>
<dbReference type="Pfam" id="PF14670">
    <property type="entry name" value="FXa_inhibition"/>
    <property type="match status" value="1"/>
</dbReference>
<keyword evidence="21 27" id="KW-0379">Hydroxylation</keyword>
<dbReference type="Pfam" id="PF00089">
    <property type="entry name" value="Trypsin"/>
    <property type="match status" value="1"/>
</dbReference>
<evidence type="ECO:0000256" key="13">
    <source>
        <dbReference type="ARBA" id="ARBA00022737"/>
    </source>
</evidence>
<keyword evidence="18" id="KW-0180">Complement pathway</keyword>
<evidence type="ECO:0000256" key="28">
    <source>
        <dbReference type="PIRSR" id="PIRSR001155-4"/>
    </source>
</evidence>
<dbReference type="PROSITE" id="PS50240">
    <property type="entry name" value="TRYPSIN_DOM"/>
    <property type="match status" value="1"/>
</dbReference>
<evidence type="ECO:0000256" key="14">
    <source>
        <dbReference type="ARBA" id="ARBA00022801"/>
    </source>
</evidence>
<feature type="binding site" evidence="28">
    <location>
        <position position="165"/>
    </location>
    <ligand>
        <name>Ca(2+)</name>
        <dbReference type="ChEBI" id="CHEBI:29108"/>
        <label>2</label>
    </ligand>
</feature>
<organism evidence="35 36">
    <name type="scientific">Tetraodon nigroviridis</name>
    <name type="common">Spotted green pufferfish</name>
    <name type="synonym">Chelonodon nigroviridis</name>
    <dbReference type="NCBI Taxonomy" id="99883"/>
    <lineage>
        <taxon>Eukaryota</taxon>
        <taxon>Metazoa</taxon>
        <taxon>Chordata</taxon>
        <taxon>Craniata</taxon>
        <taxon>Vertebrata</taxon>
        <taxon>Euteleostomi</taxon>
        <taxon>Actinopterygii</taxon>
        <taxon>Neopterygii</taxon>
        <taxon>Teleostei</taxon>
        <taxon>Neoteleostei</taxon>
        <taxon>Acanthomorphata</taxon>
        <taxon>Eupercaria</taxon>
        <taxon>Tetraodontiformes</taxon>
        <taxon>Tetradontoidea</taxon>
        <taxon>Tetraodontidae</taxon>
        <taxon>Tetraodon</taxon>
    </lineage>
</organism>
<sequence>NSLFTNLSSFLYVTVSLCWPLLEVEPEMYGEVKSPQYPKPYAPNLLEQWDLSVPEGFQIRITFTHLDIDASPGCHYDALTVYNGKKVLGKFCGSENSADGHHPGTEPLLSPGNTLTLVFKSDSTNPERHQNVGFSAHYQAIDMDECAAEEPEDGSEPLCSQICLNTLGSYVCSCHHGFKLQSDQRSCALSCNGGLFDEPKGHLASPGYPSLEQQALTCRYVISVPDGFTVSLNFSDSFHIESIDTKQGPECLHHWLQVSVPDQQPYKLCGDRSPGVIVTSSSSVTLDYHTDADGWSRGWSLDYSTHRVQCPSPGSVAHARVTPTLNQYLYRDHIFVRCDTGYKLMMDGEELRSFSAMCQSNGQWHLPLPECHIIDCGEPERLLNGGFEFVSGYQNQYQSVIKYHCNQPFYAPLGENEVSFTCDADRSWRSINDLIVPPLCLPVCGQSLNPVSGHQRIIGGNVAQANSIPWQVLLSISGNRAGGMVIADRWILTAAHVLTSGGSTVLANSVRIYMGLNTVEDPLPSHVNPTSIHIHPEYNNPNLMDFNNDIALIKLQDPVTFSESVMPVCLPGDGSALVTGDIGVVSGFGITNEQKRRILTNRLKYVSLPVVDQGKCNASVIEEKNKKPDTPSLTDNMFCAGLPEGGKDSCQGDSGSPFTISHDNRAWAAGIVSWGIECGRQGVYGVYTSVTKYLDWINKTMQEN</sequence>
<dbReference type="InterPro" id="IPR035976">
    <property type="entry name" value="Sushi/SCR/CCP_sf"/>
</dbReference>
<dbReference type="InterPro" id="IPR043504">
    <property type="entry name" value="Peptidase_S1_PA_chymotrypsin"/>
</dbReference>
<evidence type="ECO:0000313" key="36">
    <source>
        <dbReference type="Proteomes" id="UP000007303"/>
    </source>
</evidence>
<keyword evidence="7" id="KW-0597">Phosphoprotein</keyword>
<dbReference type="InterPro" id="IPR001314">
    <property type="entry name" value="Peptidase_S1A"/>
</dbReference>
<dbReference type="InterPro" id="IPR000859">
    <property type="entry name" value="CUB_dom"/>
</dbReference>
<feature type="binding site" evidence="28">
    <location>
        <position position="122"/>
    </location>
    <ligand>
        <name>Ca(2+)</name>
        <dbReference type="ChEBI" id="CHEBI:29108"/>
        <label>1</label>
    </ligand>
</feature>
<dbReference type="SUPFAM" id="SSF49854">
    <property type="entry name" value="Spermadhesin, CUB domain"/>
    <property type="match status" value="2"/>
</dbReference>
<evidence type="ECO:0000256" key="30">
    <source>
        <dbReference type="PROSITE-ProRule" id="PRU00302"/>
    </source>
</evidence>
<dbReference type="PANTHER" id="PTHR24255">
    <property type="entry name" value="COMPLEMENT COMPONENT 1, S SUBCOMPONENT-RELATED"/>
    <property type="match status" value="1"/>
</dbReference>
<dbReference type="InterPro" id="IPR009003">
    <property type="entry name" value="Peptidase_S1_PA"/>
</dbReference>
<feature type="binding site" evidence="28">
    <location>
        <position position="291"/>
    </location>
    <ligand>
        <name>Ca(2+)</name>
        <dbReference type="ChEBI" id="CHEBI:29108"/>
        <label>3</label>
    </ligand>
</feature>
<feature type="binding site" evidence="28">
    <location>
        <position position="145"/>
    </location>
    <ligand>
        <name>Ca(2+)</name>
        <dbReference type="ChEBI" id="CHEBI:29108"/>
        <label>2</label>
    </ligand>
</feature>
<keyword evidence="19 26" id="KW-1015">Disulfide bond</keyword>
<dbReference type="CDD" id="cd00041">
    <property type="entry name" value="CUB"/>
    <property type="match status" value="2"/>
</dbReference>
<evidence type="ECO:0000256" key="12">
    <source>
        <dbReference type="ARBA" id="ARBA00022729"/>
    </source>
</evidence>
<dbReference type="SMART" id="SM00181">
    <property type="entry name" value="EGF"/>
    <property type="match status" value="1"/>
</dbReference>
<keyword evidence="16" id="KW-0720">Serine protease</keyword>
<dbReference type="GO" id="GO:0031638">
    <property type="term" value="P:zymogen activation"/>
    <property type="evidence" value="ECO:0007669"/>
    <property type="project" value="TreeGrafter"/>
</dbReference>
<dbReference type="GO" id="GO:0004252">
    <property type="term" value="F:serine-type endopeptidase activity"/>
    <property type="evidence" value="ECO:0007669"/>
    <property type="project" value="UniProtKB-EC"/>
</dbReference>
<dbReference type="Gene3D" id="2.60.120.290">
    <property type="entry name" value="Spermadhesin, CUB domain"/>
    <property type="match status" value="2"/>
</dbReference>
<evidence type="ECO:0000256" key="10">
    <source>
        <dbReference type="ARBA" id="ARBA00022670"/>
    </source>
</evidence>
<evidence type="ECO:0000256" key="25">
    <source>
        <dbReference type="PIRSR" id="PIRSR001155-1"/>
    </source>
</evidence>
<dbReference type="GO" id="GO:0045087">
    <property type="term" value="P:innate immune response"/>
    <property type="evidence" value="ECO:0007669"/>
    <property type="project" value="UniProtKB-KW"/>
</dbReference>
<feature type="active site" description="Charge relay system" evidence="25">
    <location>
        <position position="496"/>
    </location>
</feature>
<feature type="disulfide bond" evidence="26">
    <location>
        <begin position="310"/>
        <end position="358"/>
    </location>
</feature>
<feature type="disulfide bond" evidence="26">
    <location>
        <begin position="146"/>
        <end position="163"/>
    </location>
</feature>
<dbReference type="FunFam" id="2.40.10.10:FF:000002">
    <property type="entry name" value="Transmembrane protease serine"/>
    <property type="match status" value="1"/>
</dbReference>
<evidence type="ECO:0000256" key="4">
    <source>
        <dbReference type="ARBA" id="ARBA00011907"/>
    </source>
</evidence>
<comment type="subunit">
    <text evidence="24">Core component of the complement C1 complex, a calcium-dependent complex composed of 1 molecule of the C1Q subcomplex, 2 molecules of C1R and 2 molecules of C1S. The C1Q subcomplex is composed 18 subunits: 3 chains of C1QA, C1QB, and C1QC trimerize to form 6 collagen-like triple helices connected to six globular ligand-recognition modules. Within the C1 complex, C1R is a dimer of identical chains, each of which is activated by cleavage into two chains, heavy and light, connected by disulfide bonds.</text>
</comment>
<evidence type="ECO:0000256" key="15">
    <source>
        <dbReference type="ARBA" id="ARBA00022813"/>
    </source>
</evidence>
<evidence type="ECO:0000256" key="17">
    <source>
        <dbReference type="ARBA" id="ARBA00022859"/>
    </source>
</evidence>
<feature type="chain" id="PRO_5003581539" description="complement subcomponent C1r" evidence="31">
    <location>
        <begin position="19"/>
        <end position="704"/>
    </location>
</feature>
<evidence type="ECO:0000256" key="27">
    <source>
        <dbReference type="PIRSR" id="PIRSR001155-3"/>
    </source>
</evidence>
<evidence type="ECO:0000256" key="16">
    <source>
        <dbReference type="ARBA" id="ARBA00022825"/>
    </source>
</evidence>
<keyword evidence="10" id="KW-0645">Protease</keyword>
<feature type="disulfide bond" evidence="26">
    <location>
        <begin position="376"/>
        <end position="422"/>
    </location>
</feature>
<feature type="binding site" evidence="28">
    <location>
        <position position="77"/>
    </location>
    <ligand>
        <name>Ca(2+)</name>
        <dbReference type="ChEBI" id="CHEBI:29108"/>
        <label>1</label>
    </ligand>
</feature>
<dbReference type="OMA" id="IEHSANC"/>
<evidence type="ECO:0000256" key="22">
    <source>
        <dbReference type="ARBA" id="ARBA00024195"/>
    </source>
</evidence>
<dbReference type="InterPro" id="IPR001254">
    <property type="entry name" value="Trypsin_dom"/>
</dbReference>
<reference evidence="36" key="1">
    <citation type="journal article" date="2004" name="Nature">
        <title>Genome duplication in the teleost fish Tetraodon nigroviridis reveals the early vertebrate proto-karyotype.</title>
        <authorList>
            <person name="Jaillon O."/>
            <person name="Aury J.-M."/>
            <person name="Brunet F."/>
            <person name="Petit J.-L."/>
            <person name="Stange-Thomann N."/>
            <person name="Mauceli E."/>
            <person name="Bouneau L."/>
            <person name="Fischer C."/>
            <person name="Ozouf-Costaz C."/>
            <person name="Bernot A."/>
            <person name="Nicaud S."/>
            <person name="Jaffe D."/>
            <person name="Fisher S."/>
            <person name="Lutfalla G."/>
            <person name="Dossat C."/>
            <person name="Segurens B."/>
            <person name="Dasilva C."/>
            <person name="Salanoubat M."/>
            <person name="Levy M."/>
            <person name="Boudet N."/>
            <person name="Castellano S."/>
            <person name="Anthouard V."/>
            <person name="Jubin C."/>
            <person name="Castelli V."/>
            <person name="Katinka M."/>
            <person name="Vacherie B."/>
            <person name="Biemont C."/>
            <person name="Skalli Z."/>
            <person name="Cattolico L."/>
            <person name="Poulain J."/>
            <person name="De Berardinis V."/>
            <person name="Cruaud C."/>
            <person name="Duprat S."/>
            <person name="Brottier P."/>
            <person name="Coutanceau J.-P."/>
            <person name="Gouzy J."/>
            <person name="Parra G."/>
            <person name="Lardier G."/>
            <person name="Chapple C."/>
            <person name="McKernan K.J."/>
            <person name="McEwan P."/>
            <person name="Bosak S."/>
            <person name="Kellis M."/>
            <person name="Volff J.-N."/>
            <person name="Guigo R."/>
            <person name="Zody M.C."/>
            <person name="Mesirov J."/>
            <person name="Lindblad-Toh K."/>
            <person name="Birren B."/>
            <person name="Nusbaum C."/>
            <person name="Kahn D."/>
            <person name="Robinson-Rechavi M."/>
            <person name="Laudet V."/>
            <person name="Schachter V."/>
            <person name="Quetier F."/>
            <person name="Saurin W."/>
            <person name="Scarpelli C."/>
            <person name="Wincker P."/>
            <person name="Lander E.S."/>
            <person name="Weissenbach J."/>
            <person name="Roest Crollius H."/>
        </authorList>
    </citation>
    <scope>NUCLEOTIDE SEQUENCE [LARGE SCALE GENOMIC DNA]</scope>
</reference>
<feature type="modified residue" description="(3R)-3-hydroxyasparagine" evidence="27">
    <location>
        <position position="165"/>
    </location>
</feature>
<evidence type="ECO:0000256" key="7">
    <source>
        <dbReference type="ARBA" id="ARBA00022553"/>
    </source>
</evidence>
<keyword evidence="14" id="KW-0378">Hydrolase</keyword>
<keyword evidence="17" id="KW-0391">Immunity</keyword>
<feature type="disulfide bond" evidence="26">
    <location>
        <begin position="338"/>
        <end position="371"/>
    </location>
</feature>
<dbReference type="InterPro" id="IPR024175">
    <property type="entry name" value="Pept_S1A_C1r/C1S/mannan-bd"/>
</dbReference>
<feature type="signal peptide" evidence="31">
    <location>
        <begin position="1"/>
        <end position="18"/>
    </location>
</feature>
<dbReference type="Ensembl" id="ENSTNIT00000011040.1">
    <property type="protein sequence ID" value="ENSTNIP00000010858.1"/>
    <property type="gene ID" value="ENSTNIG00000008036.1"/>
</dbReference>
<keyword evidence="6" id="KW-0245">EGF-like domain</keyword>
<dbReference type="InterPro" id="IPR035914">
    <property type="entry name" value="Sperma_CUB_dom_sf"/>
</dbReference>
<dbReference type="AlphaFoldDB" id="H3CRH4"/>
<dbReference type="Proteomes" id="UP000007303">
    <property type="component" value="Unassembled WGS sequence"/>
</dbReference>
<accession>H3CRH4</accession>
<comment type="caution">
    <text evidence="30">Lacks conserved residue(s) required for the propagation of feature annotation.</text>
</comment>
<evidence type="ECO:0000256" key="2">
    <source>
        <dbReference type="ARBA" id="ARBA00004241"/>
    </source>
</evidence>
<dbReference type="Gene3D" id="2.40.10.10">
    <property type="entry name" value="Trypsin-like serine proteases"/>
    <property type="match status" value="1"/>
</dbReference>
<feature type="domain" description="Peptidase S1" evidence="33">
    <location>
        <begin position="457"/>
        <end position="702"/>
    </location>
</feature>
<feature type="domain" description="Sushi" evidence="34">
    <location>
        <begin position="308"/>
        <end position="373"/>
    </location>
</feature>
<feature type="domain" description="CUB" evidence="32">
    <location>
        <begin position="191"/>
        <end position="306"/>
    </location>
</feature>
<evidence type="ECO:0000256" key="18">
    <source>
        <dbReference type="ARBA" id="ARBA00022875"/>
    </source>
</evidence>
<feature type="binding site" evidence="28">
    <location>
        <position position="142"/>
    </location>
    <ligand>
        <name>Ca(2+)</name>
        <dbReference type="ChEBI" id="CHEBI:29108"/>
        <label>2</label>
    </ligand>
</feature>
<dbReference type="FunFam" id="2.60.120.290:FF:000012">
    <property type="entry name" value="mannan-binding lectin serine protease 1 isoform X1"/>
    <property type="match status" value="1"/>
</dbReference>
<dbReference type="CDD" id="cd00054">
    <property type="entry name" value="EGF_CA"/>
    <property type="match status" value="1"/>
</dbReference>
<keyword evidence="28" id="KW-0106">Calcium</keyword>
<protein>
    <recommendedName>
        <fullName evidence="4">complement subcomponent C1r</fullName>
        <ecNumber evidence="4">3.4.21.41</ecNumber>
    </recommendedName>
</protein>
<feature type="active site" description="Charge relay system" evidence="25">
    <location>
        <position position="654"/>
    </location>
</feature>
<evidence type="ECO:0000256" key="20">
    <source>
        <dbReference type="ARBA" id="ARBA00023180"/>
    </source>
</evidence>
<dbReference type="PROSITE" id="PS00135">
    <property type="entry name" value="TRYPSIN_SER"/>
    <property type="match status" value="1"/>
</dbReference>
<keyword evidence="5" id="KW-0964">Secreted</keyword>
<feature type="disulfide bond" evidence="26">
    <location>
        <begin position="174"/>
        <end position="187"/>
    </location>
</feature>
<dbReference type="SMART" id="SM00042">
    <property type="entry name" value="CUB"/>
    <property type="match status" value="2"/>
</dbReference>
<dbReference type="GeneTree" id="ENSGT00950000183084"/>
<dbReference type="SUPFAM" id="SSF57535">
    <property type="entry name" value="Complement control module/SCR domain"/>
    <property type="match status" value="2"/>
</dbReference>
<comment type="PTM">
    <text evidence="27">The iron and 2-oxoglutarate dependent 3-hydroxylation of aspartate and asparagine is (R) stereospecific within EGF domains.</text>
</comment>
<evidence type="ECO:0000256" key="29">
    <source>
        <dbReference type="PROSITE-ProRule" id="PRU00059"/>
    </source>
</evidence>
<dbReference type="FunFam" id="2.10.70.10:FF:000016">
    <property type="entry name" value="Mannan-binding lectin serine protease 1"/>
    <property type="match status" value="1"/>
</dbReference>
<dbReference type="GO" id="GO:0006958">
    <property type="term" value="P:complement activation, classical pathway"/>
    <property type="evidence" value="ECO:0007669"/>
    <property type="project" value="UniProtKB-KW"/>
</dbReference>
<feature type="disulfide bond" evidence="26">
    <location>
        <begin position="159"/>
        <end position="172"/>
    </location>
</feature>
<dbReference type="InterPro" id="IPR018097">
    <property type="entry name" value="EGF_Ca-bd_CS"/>
</dbReference>
<evidence type="ECO:0000256" key="31">
    <source>
        <dbReference type="SAM" id="SignalP"/>
    </source>
</evidence>
<dbReference type="InterPro" id="IPR000436">
    <property type="entry name" value="Sushi_SCR_CCP_dom"/>
</dbReference>
<evidence type="ECO:0000256" key="11">
    <source>
        <dbReference type="ARBA" id="ARBA00022723"/>
    </source>
</evidence>
<dbReference type="GO" id="GO:0005509">
    <property type="term" value="F:calcium ion binding"/>
    <property type="evidence" value="ECO:0007669"/>
    <property type="project" value="InterPro"/>
</dbReference>
<keyword evidence="36" id="KW-1185">Reference proteome</keyword>
<dbReference type="SMART" id="SM00179">
    <property type="entry name" value="EGF_CA"/>
    <property type="match status" value="1"/>
</dbReference>
<dbReference type="SMART" id="SM00032">
    <property type="entry name" value="CCP"/>
    <property type="match status" value="2"/>
</dbReference>
<comment type="subcellular location">
    <subcellularLocation>
        <location evidence="2">Cell surface</location>
    </subcellularLocation>
    <subcellularLocation>
        <location evidence="3">Secreted</location>
    </subcellularLocation>
</comment>
<keyword evidence="15" id="KW-0068">Autocatalytic cleavage</keyword>
<dbReference type="EC" id="3.4.21.41" evidence="4"/>
<evidence type="ECO:0000256" key="26">
    <source>
        <dbReference type="PIRSR" id="PIRSR001155-2"/>
    </source>
</evidence>
<feature type="disulfide bond" evidence="26">
    <location>
        <begin position="405"/>
        <end position="440"/>
    </location>
</feature>
<reference evidence="35" key="3">
    <citation type="submission" date="2025-09" db="UniProtKB">
        <authorList>
            <consortium name="Ensembl"/>
        </authorList>
    </citation>
    <scope>IDENTIFICATION</scope>
</reference>
<feature type="disulfide bond" description="Interchain (between heavy and light chains)" evidence="26">
    <location>
        <begin position="444"/>
        <end position="569"/>
    </location>
</feature>
<keyword evidence="12 31" id="KW-0732">Signal</keyword>
<keyword evidence="9 30" id="KW-0768">Sushi</keyword>
<dbReference type="Gene3D" id="2.10.25.10">
    <property type="entry name" value="Laminin"/>
    <property type="match status" value="1"/>
</dbReference>
<name>H3CRH4_TETNG</name>
<dbReference type="PROSITE" id="PS01180">
    <property type="entry name" value="CUB"/>
    <property type="match status" value="2"/>
</dbReference>
<dbReference type="Gene3D" id="2.10.70.10">
    <property type="entry name" value="Complement Module, domain 1"/>
    <property type="match status" value="2"/>
</dbReference>
<feature type="disulfide bond" evidence="26 29">
    <location>
        <begin position="191"/>
        <end position="218"/>
    </location>
</feature>
<evidence type="ECO:0000259" key="32">
    <source>
        <dbReference type="PROSITE" id="PS01180"/>
    </source>
</evidence>
<proteinExistence type="inferred from homology"/>
<evidence type="ECO:0000256" key="3">
    <source>
        <dbReference type="ARBA" id="ARBA00004613"/>
    </source>
</evidence>
<dbReference type="STRING" id="99883.ENSTNIP00000010858"/>
<keyword evidence="11 28" id="KW-0479">Metal-binding</keyword>
<keyword evidence="8" id="KW-0399">Innate immunity</keyword>
<evidence type="ECO:0000259" key="34">
    <source>
        <dbReference type="PROSITE" id="PS50923"/>
    </source>
</evidence>
<comment type="similarity">
    <text evidence="22">Belongs to the peptidase S1 family. CLIP subfamily.</text>
</comment>
<dbReference type="SMART" id="SM00020">
    <property type="entry name" value="Tryp_SPc"/>
    <property type="match status" value="1"/>
</dbReference>
<dbReference type="InterPro" id="IPR001881">
    <property type="entry name" value="EGF-like_Ca-bd_dom"/>
</dbReference>
<feature type="disulfide bond" evidence="26">
    <location>
        <begin position="251"/>
        <end position="269"/>
    </location>
</feature>
<feature type="disulfide bond" evidence="26">
    <location>
        <begin position="650"/>
        <end position="678"/>
    </location>
</feature>
<dbReference type="PROSITE" id="PS50923">
    <property type="entry name" value="SUSHI"/>
    <property type="match status" value="2"/>
</dbReference>
<dbReference type="PRINTS" id="PR00722">
    <property type="entry name" value="CHYMOTRYPSIN"/>
</dbReference>
<comment type="catalytic activity">
    <reaction evidence="1">
        <text>Selective cleavage of Lys(or Arg)-|-Ile bond in complement subcomponent C1s to form the active form of C1s (EC 3.4.21.42).</text>
        <dbReference type="EC" id="3.4.21.41"/>
    </reaction>
</comment>
<feature type="domain" description="CUB" evidence="32">
    <location>
        <begin position="18"/>
        <end position="141"/>
    </location>
</feature>
<feature type="binding site" evidence="28">
    <location>
        <position position="241"/>
    </location>
    <ligand>
        <name>Ca(2+)</name>
        <dbReference type="ChEBI" id="CHEBI:29108"/>
        <label>3</label>
    </ligand>
</feature>
<evidence type="ECO:0000256" key="5">
    <source>
        <dbReference type="ARBA" id="ARBA00022525"/>
    </source>
</evidence>
<dbReference type="GO" id="GO:0009986">
    <property type="term" value="C:cell surface"/>
    <property type="evidence" value="ECO:0007669"/>
    <property type="project" value="UniProtKB-SubCell"/>
</dbReference>
<dbReference type="PANTHER" id="PTHR24255:SF25">
    <property type="entry name" value="COMPLEMENT C1R SUBCOMPONENT"/>
    <property type="match status" value="1"/>
</dbReference>
<feature type="domain" description="Sushi" evidence="34">
    <location>
        <begin position="374"/>
        <end position="442"/>
    </location>
</feature>
<dbReference type="InterPro" id="IPR033116">
    <property type="entry name" value="TRYPSIN_SER"/>
</dbReference>
<keyword evidence="13" id="KW-0677">Repeat</keyword>
<dbReference type="SUPFAM" id="SSF57196">
    <property type="entry name" value="EGF/Laminin"/>
    <property type="match status" value="1"/>
</dbReference>
<dbReference type="FunFam" id="2.10.25.10:FF:000059">
    <property type="entry name" value="Mannan-binding lectin serine protease 1"/>
    <property type="match status" value="1"/>
</dbReference>
<evidence type="ECO:0000256" key="21">
    <source>
        <dbReference type="ARBA" id="ARBA00023278"/>
    </source>
</evidence>
<dbReference type="Pfam" id="PF00431">
    <property type="entry name" value="CUB"/>
    <property type="match status" value="2"/>
</dbReference>
<dbReference type="SUPFAM" id="SSF50494">
    <property type="entry name" value="Trypsin-like serine proteases"/>
    <property type="match status" value="1"/>
</dbReference>
<evidence type="ECO:0000256" key="9">
    <source>
        <dbReference type="ARBA" id="ARBA00022659"/>
    </source>
</evidence>
<keyword evidence="20" id="KW-0325">Glycoprotein</keyword>